<evidence type="ECO:0000313" key="5">
    <source>
        <dbReference type="Proteomes" id="UP000469215"/>
    </source>
</evidence>
<name>A0A6N9H830_9MICO</name>
<evidence type="ECO:0000259" key="3">
    <source>
        <dbReference type="Pfam" id="PF20014"/>
    </source>
</evidence>
<feature type="domain" description="GTPase-associated protein 1 N-terminal" evidence="2">
    <location>
        <begin position="12"/>
        <end position="140"/>
    </location>
</feature>
<dbReference type="RefSeq" id="WP_202410977.1">
    <property type="nucleotide sequence ID" value="NZ_WWEQ01000037.1"/>
</dbReference>
<reference evidence="4 5" key="1">
    <citation type="submission" date="2020-01" db="EMBL/GenBank/DDBJ databases">
        <authorList>
            <person name="Deng T."/>
        </authorList>
    </citation>
    <scope>NUCLEOTIDE SEQUENCE [LARGE SCALE GENOMIC DNA]</scope>
    <source>
        <strain evidence="4 5">5221</strain>
    </source>
</reference>
<proteinExistence type="predicted"/>
<dbReference type="Pfam" id="PF20013">
    <property type="entry name" value="GAP1-N2"/>
    <property type="match status" value="1"/>
</dbReference>
<evidence type="ECO:0000256" key="1">
    <source>
        <dbReference type="SAM" id="MobiDB-lite"/>
    </source>
</evidence>
<organism evidence="4 5">
    <name type="scientific">Brevibacterium rongguiense</name>
    <dbReference type="NCBI Taxonomy" id="2695267"/>
    <lineage>
        <taxon>Bacteria</taxon>
        <taxon>Bacillati</taxon>
        <taxon>Actinomycetota</taxon>
        <taxon>Actinomycetes</taxon>
        <taxon>Micrococcales</taxon>
        <taxon>Brevibacteriaceae</taxon>
        <taxon>Brevibacterium</taxon>
    </lineage>
</organism>
<dbReference type="Proteomes" id="UP000469215">
    <property type="component" value="Unassembled WGS sequence"/>
</dbReference>
<gene>
    <name evidence="4" type="ORF">GSY69_09155</name>
</gene>
<comment type="caution">
    <text evidence="4">The sequence shown here is derived from an EMBL/GenBank/DDBJ whole genome shotgun (WGS) entry which is preliminary data.</text>
</comment>
<dbReference type="EMBL" id="WWEQ01000037">
    <property type="protein sequence ID" value="MYM20129.1"/>
    <property type="molecule type" value="Genomic_DNA"/>
</dbReference>
<feature type="domain" description="GTPase-associated protein 1 middle" evidence="3">
    <location>
        <begin position="169"/>
        <end position="256"/>
    </location>
</feature>
<protein>
    <submittedName>
        <fullName evidence="4">Uncharacterized protein</fullName>
    </submittedName>
</protein>
<dbReference type="Pfam" id="PF20014">
    <property type="entry name" value="GAP1-M"/>
    <property type="match status" value="1"/>
</dbReference>
<dbReference type="InterPro" id="IPR045401">
    <property type="entry name" value="GAP1-M"/>
</dbReference>
<keyword evidence="5" id="KW-1185">Reference proteome</keyword>
<dbReference type="AlphaFoldDB" id="A0A6N9H830"/>
<evidence type="ECO:0000259" key="2">
    <source>
        <dbReference type="Pfam" id="PF20013"/>
    </source>
</evidence>
<accession>A0A6N9H830</accession>
<feature type="non-terminal residue" evidence="4">
    <location>
        <position position="373"/>
    </location>
</feature>
<evidence type="ECO:0000313" key="4">
    <source>
        <dbReference type="EMBL" id="MYM20129.1"/>
    </source>
</evidence>
<dbReference type="InterPro" id="IPR045402">
    <property type="entry name" value="GAP1-N2"/>
</dbReference>
<feature type="region of interest" description="Disordered" evidence="1">
    <location>
        <begin position="19"/>
        <end position="46"/>
    </location>
</feature>
<sequence length="373" mass="38671">MPEPAGAAPPRWAQITYASFDRGDGSPGGWQVKDETGRPSAQEQRELRRRAISRFDYHGALPKFLTAEAARGLPVRMRYEPGGEPGTGIYAHAVLAGTDSTGRPGNVYSHVALDREPAGAQRPIDFWRSPSFAAPFGVEGILAVPAPEEPQPTAALAGRAILPAVFATAQYAAALLAAADAVAGWARGGRRLVLLTDRQDWAALLIAAVTALMSPQAARGVGWTMYARAAELDAADLAGCAVIVVPTADAAALERREDIWILPDGFAPQRTADGAHALERGAVPATEFSALIEAVLAQGYDLEAVLGALDALPVEPGGTAPIDPAWPLATVGVFSGFAGEAAAAAFAERAPLGALAAAPIRARLLEREAGGLA</sequence>